<evidence type="ECO:0000256" key="7">
    <source>
        <dbReference type="ARBA" id="ARBA00023242"/>
    </source>
</evidence>
<dbReference type="EMBL" id="CM000148">
    <property type="protein sequence ID" value="EEE52572.1"/>
    <property type="molecule type" value="Genomic_DNA"/>
</dbReference>
<keyword evidence="4" id="KW-0540">Nuclease</keyword>
<sequence length="552" mass="62073">MAPLRGAKRRRKAAAEKKAAMAAAAAAGGAPGAGGGDWWDGFCMRMSGTLSGIQDAQRFEFIFKMPRRTFNYICGLVRDEMMVRSSSYTFLDGKVLSLEDRVAVALIRLNSGGSLVTVGSAVGVNHSTVSLITWRFVEAMEERASHHLRWPDSSEVEKIKSMFEKIHGLPNCCGVVDTTHITMCLSSAEPNCKVWLDHEKNYSMVLQAVISPDMRFMDIVTGWPGSMKESSILHSSGLFKMCEKGARLNGSKMVVSDGSEIGEYIIGDAGYPLLPWLLTPYQEKDLSDSKLEFNKRHAAAITVAPSTLANFKDTWKFLHGEMWRPDKHRLPRIIHVCCMLHNIIICLQDATIDEAAMSNDHDANYKQQVCQLADENAVRVRDKLSEHLVSRLTVRLREYMRSDRLGFSQTDPRRSDRQPNIPRLPTTACALMRRKKTHRTKLSLEKLRLPSLLYRSIFIGKQHSFLAVDRFEIRFPLQKQQTKHVDSWVAFASASRAKHFVLDLSPAVHTNHQSEEHMYVFPVDLLDGQNGSPIISLRLGLVCLKLPSDFLA</sequence>
<accession>B9G8V7</accession>
<evidence type="ECO:0000256" key="3">
    <source>
        <dbReference type="ARBA" id="ARBA00006958"/>
    </source>
</evidence>
<dbReference type="Proteomes" id="UP000007752">
    <property type="component" value="Chromosome 11"/>
</dbReference>
<reference evidence="9" key="2">
    <citation type="submission" date="2008-12" db="EMBL/GenBank/DDBJ databases">
        <title>Improved gene annotation of the rice (Oryza sativa) genomes.</title>
        <authorList>
            <person name="Wang J."/>
            <person name="Li R."/>
            <person name="Fan W."/>
            <person name="Huang Q."/>
            <person name="Zhang J."/>
            <person name="Zhou Y."/>
            <person name="Hu Y."/>
            <person name="Zi S."/>
            <person name="Li J."/>
            <person name="Ni P."/>
            <person name="Zheng H."/>
            <person name="Zhang Y."/>
            <person name="Zhao M."/>
            <person name="Hao Q."/>
            <person name="McDermott J."/>
            <person name="Samudrala R."/>
            <person name="Kristiansen K."/>
            <person name="Wong G.K.-S."/>
        </authorList>
    </citation>
    <scope>NUCLEOTIDE SEQUENCE</scope>
</reference>
<dbReference type="Pfam" id="PF13359">
    <property type="entry name" value="DDE_Tnp_4"/>
    <property type="match status" value="1"/>
</dbReference>
<evidence type="ECO:0000313" key="9">
    <source>
        <dbReference type="EMBL" id="EEE52572.1"/>
    </source>
</evidence>
<proteinExistence type="inferred from homology"/>
<gene>
    <name evidence="9" type="ORF">OsJ_34844</name>
</gene>
<protein>
    <recommendedName>
        <fullName evidence="8">DDE Tnp4 domain-containing protein</fullName>
    </recommendedName>
</protein>
<organism evidence="9">
    <name type="scientific">Oryza sativa subsp. japonica</name>
    <name type="common">Rice</name>
    <dbReference type="NCBI Taxonomy" id="39947"/>
    <lineage>
        <taxon>Eukaryota</taxon>
        <taxon>Viridiplantae</taxon>
        <taxon>Streptophyta</taxon>
        <taxon>Embryophyta</taxon>
        <taxon>Tracheophyta</taxon>
        <taxon>Spermatophyta</taxon>
        <taxon>Magnoliopsida</taxon>
        <taxon>Liliopsida</taxon>
        <taxon>Poales</taxon>
        <taxon>Poaceae</taxon>
        <taxon>BOP clade</taxon>
        <taxon>Oryzoideae</taxon>
        <taxon>Oryzeae</taxon>
        <taxon>Oryzinae</taxon>
        <taxon>Oryza</taxon>
        <taxon>Oryza sativa</taxon>
    </lineage>
</organism>
<dbReference type="PANTHER" id="PTHR22930:SF291">
    <property type="entry name" value="EXPRESSED PROTEIN"/>
    <property type="match status" value="1"/>
</dbReference>
<dbReference type="GO" id="GO:0046872">
    <property type="term" value="F:metal ion binding"/>
    <property type="evidence" value="ECO:0007669"/>
    <property type="project" value="UniProtKB-KW"/>
</dbReference>
<keyword evidence="5" id="KW-0479">Metal-binding</keyword>
<evidence type="ECO:0000256" key="6">
    <source>
        <dbReference type="ARBA" id="ARBA00022801"/>
    </source>
</evidence>
<dbReference type="InterPro" id="IPR027806">
    <property type="entry name" value="HARBI1_dom"/>
</dbReference>
<keyword evidence="6" id="KW-0378">Hydrolase</keyword>
<evidence type="ECO:0000256" key="5">
    <source>
        <dbReference type="ARBA" id="ARBA00022723"/>
    </source>
</evidence>
<dbReference type="PANTHER" id="PTHR22930">
    <property type="match status" value="1"/>
</dbReference>
<dbReference type="AlphaFoldDB" id="B9G8V7"/>
<feature type="domain" description="DDE Tnp4" evidence="8">
    <location>
        <begin position="176"/>
        <end position="342"/>
    </location>
</feature>
<reference evidence="9" key="1">
    <citation type="journal article" date="2005" name="PLoS Biol.">
        <title>The genomes of Oryza sativa: a history of duplications.</title>
        <authorList>
            <person name="Yu J."/>
            <person name="Wang J."/>
            <person name="Lin W."/>
            <person name="Li S."/>
            <person name="Li H."/>
            <person name="Zhou J."/>
            <person name="Ni P."/>
            <person name="Dong W."/>
            <person name="Hu S."/>
            <person name="Zeng C."/>
            <person name="Zhang J."/>
            <person name="Zhang Y."/>
            <person name="Li R."/>
            <person name="Xu Z."/>
            <person name="Li S."/>
            <person name="Li X."/>
            <person name="Zheng H."/>
            <person name="Cong L."/>
            <person name="Lin L."/>
            <person name="Yin J."/>
            <person name="Geng J."/>
            <person name="Li G."/>
            <person name="Shi J."/>
            <person name="Liu J."/>
            <person name="Lv H."/>
            <person name="Li J."/>
            <person name="Wang J."/>
            <person name="Deng Y."/>
            <person name="Ran L."/>
            <person name="Shi X."/>
            <person name="Wang X."/>
            <person name="Wu Q."/>
            <person name="Li C."/>
            <person name="Ren X."/>
            <person name="Wang J."/>
            <person name="Wang X."/>
            <person name="Li D."/>
            <person name="Liu D."/>
            <person name="Zhang X."/>
            <person name="Ji Z."/>
            <person name="Zhao W."/>
            <person name="Sun Y."/>
            <person name="Zhang Z."/>
            <person name="Bao J."/>
            <person name="Han Y."/>
            <person name="Dong L."/>
            <person name="Ji J."/>
            <person name="Chen P."/>
            <person name="Wu S."/>
            <person name="Liu J."/>
            <person name="Xiao Y."/>
            <person name="Bu D."/>
            <person name="Tan J."/>
            <person name="Yang L."/>
            <person name="Ye C."/>
            <person name="Zhang J."/>
            <person name="Xu J."/>
            <person name="Zhou Y."/>
            <person name="Yu Y."/>
            <person name="Zhang B."/>
            <person name="Zhuang S."/>
            <person name="Wei H."/>
            <person name="Liu B."/>
            <person name="Lei M."/>
            <person name="Yu H."/>
            <person name="Li Y."/>
            <person name="Xu H."/>
            <person name="Wei S."/>
            <person name="He X."/>
            <person name="Fang L."/>
            <person name="Zhang Z."/>
            <person name="Zhang Y."/>
            <person name="Huang X."/>
            <person name="Su Z."/>
            <person name="Tong W."/>
            <person name="Li J."/>
            <person name="Tong Z."/>
            <person name="Li S."/>
            <person name="Ye J."/>
            <person name="Wang L."/>
            <person name="Fang L."/>
            <person name="Lei T."/>
            <person name="Chen C."/>
            <person name="Chen H."/>
            <person name="Xu Z."/>
            <person name="Li H."/>
            <person name="Huang H."/>
            <person name="Zhang F."/>
            <person name="Xu H."/>
            <person name="Li N."/>
            <person name="Zhao C."/>
            <person name="Li S."/>
            <person name="Dong L."/>
            <person name="Huang Y."/>
            <person name="Li L."/>
            <person name="Xi Y."/>
            <person name="Qi Q."/>
            <person name="Li W."/>
            <person name="Zhang B."/>
            <person name="Hu W."/>
            <person name="Zhang Y."/>
            <person name="Tian X."/>
            <person name="Jiao Y."/>
            <person name="Liang X."/>
            <person name="Jin J."/>
            <person name="Gao L."/>
            <person name="Zheng W."/>
            <person name="Hao B."/>
            <person name="Liu S."/>
            <person name="Wang W."/>
            <person name="Yuan L."/>
            <person name="Cao M."/>
            <person name="McDermott J."/>
            <person name="Samudrala R."/>
            <person name="Wang J."/>
            <person name="Wong G.K."/>
            <person name="Yang H."/>
        </authorList>
    </citation>
    <scope>NUCLEOTIDE SEQUENCE [LARGE SCALE GENOMIC DNA]</scope>
</reference>
<keyword evidence="7" id="KW-0539">Nucleus</keyword>
<evidence type="ECO:0000259" key="8">
    <source>
        <dbReference type="Pfam" id="PF13359"/>
    </source>
</evidence>
<evidence type="ECO:0000256" key="1">
    <source>
        <dbReference type="ARBA" id="ARBA00001968"/>
    </source>
</evidence>
<comment type="similarity">
    <text evidence="3">Belongs to the HARBI1 family.</text>
</comment>
<comment type="subcellular location">
    <subcellularLocation>
        <location evidence="2">Nucleus</location>
    </subcellularLocation>
</comment>
<name>B9G8V7_ORYSJ</name>
<evidence type="ECO:0000256" key="2">
    <source>
        <dbReference type="ARBA" id="ARBA00004123"/>
    </source>
</evidence>
<dbReference type="GO" id="GO:0005634">
    <property type="term" value="C:nucleus"/>
    <property type="evidence" value="ECO:0007669"/>
    <property type="project" value="UniProtKB-SubCell"/>
</dbReference>
<dbReference type="GO" id="GO:0004518">
    <property type="term" value="F:nuclease activity"/>
    <property type="evidence" value="ECO:0007669"/>
    <property type="project" value="UniProtKB-KW"/>
</dbReference>
<evidence type="ECO:0000256" key="4">
    <source>
        <dbReference type="ARBA" id="ARBA00022722"/>
    </source>
</evidence>
<dbReference type="GO" id="GO:0016787">
    <property type="term" value="F:hydrolase activity"/>
    <property type="evidence" value="ECO:0007669"/>
    <property type="project" value="UniProtKB-KW"/>
</dbReference>
<comment type="cofactor">
    <cofactor evidence="1">
        <name>a divalent metal cation</name>
        <dbReference type="ChEBI" id="CHEBI:60240"/>
    </cofactor>
</comment>
<dbReference type="InterPro" id="IPR045249">
    <property type="entry name" value="HARBI1-like"/>
</dbReference>